<dbReference type="PANTHER" id="PTHR11439:SF483">
    <property type="entry name" value="PEPTIDE SYNTHASE GLIP-LIKE, PUTATIVE (AFU_ORTHOLOGUE AFUA_3G12920)-RELATED"/>
    <property type="match status" value="1"/>
</dbReference>
<gene>
    <name evidence="2" type="ORF">CR513_58543</name>
</gene>
<feature type="signal peptide" evidence="1">
    <location>
        <begin position="1"/>
        <end position="18"/>
    </location>
</feature>
<proteinExistence type="predicted"/>
<name>A0A371EAJ9_MUCPR</name>
<evidence type="ECO:0000313" key="3">
    <source>
        <dbReference type="Proteomes" id="UP000257109"/>
    </source>
</evidence>
<dbReference type="AlphaFoldDB" id="A0A371EAJ9"/>
<feature type="chain" id="PRO_5016787932" evidence="1">
    <location>
        <begin position="19"/>
        <end position="137"/>
    </location>
</feature>
<dbReference type="PANTHER" id="PTHR11439">
    <property type="entry name" value="GAG-POL-RELATED RETROTRANSPOSON"/>
    <property type="match status" value="1"/>
</dbReference>
<protein>
    <submittedName>
        <fullName evidence="2">Mitochondrial protein</fullName>
    </submittedName>
</protein>
<evidence type="ECO:0000313" key="2">
    <source>
        <dbReference type="EMBL" id="RDX63066.1"/>
    </source>
</evidence>
<comment type="caution">
    <text evidence="2">The sequence shown here is derived from an EMBL/GenBank/DDBJ whole genome shotgun (WGS) entry which is preliminary data.</text>
</comment>
<dbReference type="Proteomes" id="UP000257109">
    <property type="component" value="Unassembled WGS sequence"/>
</dbReference>
<organism evidence="2 3">
    <name type="scientific">Mucuna pruriens</name>
    <name type="common">Velvet bean</name>
    <name type="synonym">Dolichos pruriens</name>
    <dbReference type="NCBI Taxonomy" id="157652"/>
    <lineage>
        <taxon>Eukaryota</taxon>
        <taxon>Viridiplantae</taxon>
        <taxon>Streptophyta</taxon>
        <taxon>Embryophyta</taxon>
        <taxon>Tracheophyta</taxon>
        <taxon>Spermatophyta</taxon>
        <taxon>Magnoliopsida</taxon>
        <taxon>eudicotyledons</taxon>
        <taxon>Gunneridae</taxon>
        <taxon>Pentapetalae</taxon>
        <taxon>rosids</taxon>
        <taxon>fabids</taxon>
        <taxon>Fabales</taxon>
        <taxon>Fabaceae</taxon>
        <taxon>Papilionoideae</taxon>
        <taxon>50 kb inversion clade</taxon>
        <taxon>NPAAA clade</taxon>
        <taxon>indigoferoid/millettioid clade</taxon>
        <taxon>Phaseoleae</taxon>
        <taxon>Mucuna</taxon>
    </lineage>
</organism>
<reference evidence="2" key="1">
    <citation type="submission" date="2018-05" db="EMBL/GenBank/DDBJ databases">
        <title>Draft genome of Mucuna pruriens seed.</title>
        <authorList>
            <person name="Nnadi N.E."/>
            <person name="Vos R."/>
            <person name="Hasami M.H."/>
            <person name="Devisetty U.K."/>
            <person name="Aguiy J.C."/>
        </authorList>
    </citation>
    <scope>NUCLEOTIDE SEQUENCE [LARGE SCALE GENOMIC DNA]</scope>
    <source>
        <strain evidence="2">JCA_2017</strain>
    </source>
</reference>
<sequence>MKFSIPNILLLYFILTLGSKSFVLNEVDKEFEMREELKFFLELQIKQADDAIYIHQTKYVKKLLKKFKLKDCKSTTNLGLWFKESDEYRLKGYCDADYAGDRIERKNTSGGYHFIGLNLVSWASKRQDTIALSTTKR</sequence>
<feature type="non-terminal residue" evidence="2">
    <location>
        <position position="1"/>
    </location>
</feature>
<dbReference type="EMBL" id="QJKJ01015102">
    <property type="protein sequence ID" value="RDX63066.1"/>
    <property type="molecule type" value="Genomic_DNA"/>
</dbReference>
<dbReference type="CDD" id="cd09272">
    <property type="entry name" value="RNase_HI_RT_Ty1"/>
    <property type="match status" value="1"/>
</dbReference>
<keyword evidence="3" id="KW-1185">Reference proteome</keyword>
<keyword evidence="1" id="KW-0732">Signal</keyword>
<accession>A0A371EAJ9</accession>
<evidence type="ECO:0000256" key="1">
    <source>
        <dbReference type="SAM" id="SignalP"/>
    </source>
</evidence>
<dbReference type="OrthoDB" id="418237at2759"/>